<dbReference type="PROSITE" id="PS50987">
    <property type="entry name" value="HTH_ARSR_2"/>
    <property type="match status" value="1"/>
</dbReference>
<feature type="domain" description="HTH arsR-type" evidence="1">
    <location>
        <begin position="2"/>
        <end position="96"/>
    </location>
</feature>
<dbReference type="InterPro" id="IPR011991">
    <property type="entry name" value="ArsR-like_HTH"/>
</dbReference>
<dbReference type="InterPro" id="IPR036388">
    <property type="entry name" value="WH-like_DNA-bd_sf"/>
</dbReference>
<dbReference type="SMART" id="SM00418">
    <property type="entry name" value="HTH_ARSR"/>
    <property type="match status" value="1"/>
</dbReference>
<dbReference type="PRINTS" id="PR00778">
    <property type="entry name" value="HTHARSR"/>
</dbReference>
<dbReference type="NCBIfam" id="NF033788">
    <property type="entry name" value="HTH_metalloreg"/>
    <property type="match status" value="1"/>
</dbReference>
<evidence type="ECO:0000313" key="2">
    <source>
        <dbReference type="EMBL" id="UUI76872.1"/>
    </source>
</evidence>
<dbReference type="Proteomes" id="UP001316189">
    <property type="component" value="Chromosome"/>
</dbReference>
<dbReference type="PANTHER" id="PTHR38600:SF2">
    <property type="entry name" value="SLL0088 PROTEIN"/>
    <property type="match status" value="1"/>
</dbReference>
<dbReference type="EMBL" id="CP101988">
    <property type="protein sequence ID" value="UUI76872.1"/>
    <property type="molecule type" value="Genomic_DNA"/>
</dbReference>
<dbReference type="Pfam" id="PF01022">
    <property type="entry name" value="HTH_5"/>
    <property type="match status" value="1"/>
</dbReference>
<dbReference type="CDD" id="cd00090">
    <property type="entry name" value="HTH_ARSR"/>
    <property type="match status" value="1"/>
</dbReference>
<keyword evidence="3" id="KW-1185">Reference proteome</keyword>
<reference evidence="2 3" key="1">
    <citation type="submission" date="2022-07" db="EMBL/GenBank/DDBJ databases">
        <title>Novel species in genus cellulomonas.</title>
        <authorList>
            <person name="Ye L."/>
        </authorList>
    </citation>
    <scope>NUCLEOTIDE SEQUENCE [LARGE SCALE GENOMIC DNA]</scope>
    <source>
        <strain evidence="3">zg-Y338</strain>
    </source>
</reference>
<proteinExistence type="predicted"/>
<dbReference type="RefSeq" id="WP_227568231.1">
    <property type="nucleotide sequence ID" value="NZ_JAJENH010000009.1"/>
</dbReference>
<dbReference type="PANTHER" id="PTHR38600">
    <property type="entry name" value="TRANSCRIPTIONAL REGULATORY PROTEIN"/>
    <property type="match status" value="1"/>
</dbReference>
<sequence>MTVRAAGDPLSRVFSALADPTRRDILTRLAERPLTVGELAEHYPISRPAVSQHLAVLEAAGLLTRTVDAQWRVCAAREEGLDDASAWIARHRADWTERFDILEQHLRSRREDQP</sequence>
<organism evidence="2 3">
    <name type="scientific">Cellulomonas chengniuliangii</name>
    <dbReference type="NCBI Taxonomy" id="2968084"/>
    <lineage>
        <taxon>Bacteria</taxon>
        <taxon>Bacillati</taxon>
        <taxon>Actinomycetota</taxon>
        <taxon>Actinomycetes</taxon>
        <taxon>Micrococcales</taxon>
        <taxon>Cellulomonadaceae</taxon>
        <taxon>Cellulomonas</taxon>
    </lineage>
</organism>
<evidence type="ECO:0000259" key="1">
    <source>
        <dbReference type="PROSITE" id="PS50987"/>
    </source>
</evidence>
<accession>A0ABY5L240</accession>
<dbReference type="InterPro" id="IPR036390">
    <property type="entry name" value="WH_DNA-bd_sf"/>
</dbReference>
<evidence type="ECO:0000313" key="3">
    <source>
        <dbReference type="Proteomes" id="UP001316189"/>
    </source>
</evidence>
<dbReference type="Gene3D" id="1.10.10.10">
    <property type="entry name" value="Winged helix-like DNA-binding domain superfamily/Winged helix DNA-binding domain"/>
    <property type="match status" value="1"/>
</dbReference>
<dbReference type="InterPro" id="IPR001845">
    <property type="entry name" value="HTH_ArsR_DNA-bd_dom"/>
</dbReference>
<protein>
    <submittedName>
        <fullName evidence="2">Metalloregulator ArsR/SmtB family transcription factor</fullName>
    </submittedName>
</protein>
<gene>
    <name evidence="2" type="ORF">NP064_01795</name>
</gene>
<name>A0ABY5L240_9CELL</name>
<dbReference type="SUPFAM" id="SSF46785">
    <property type="entry name" value="Winged helix' DNA-binding domain"/>
    <property type="match status" value="1"/>
</dbReference>